<evidence type="ECO:0000256" key="7">
    <source>
        <dbReference type="ARBA" id="ARBA00023157"/>
    </source>
</evidence>
<dbReference type="EMBL" id="JAAGNN010000021">
    <property type="protein sequence ID" value="KAF4075474.1"/>
    <property type="molecule type" value="Genomic_DNA"/>
</dbReference>
<comment type="similarity">
    <text evidence="2">Belongs to the meteorin family.</text>
</comment>
<dbReference type="Proteomes" id="UP000593565">
    <property type="component" value="Unassembled WGS sequence"/>
</dbReference>
<reference evidence="9 10" key="1">
    <citation type="submission" date="2020-02" db="EMBL/GenBank/DDBJ databases">
        <title>A chromosome-scale genome assembly of the black bullhead catfish (Ameiurus melas).</title>
        <authorList>
            <person name="Wen M."/>
            <person name="Zham M."/>
            <person name="Cabau C."/>
            <person name="Klopp C."/>
            <person name="Donnadieu C."/>
            <person name="Roques C."/>
            <person name="Bouchez O."/>
            <person name="Lampietro C."/>
            <person name="Jouanno E."/>
            <person name="Herpin A."/>
            <person name="Louis A."/>
            <person name="Berthelot C."/>
            <person name="Parey E."/>
            <person name="Roest-Crollius H."/>
            <person name="Braasch I."/>
            <person name="Postlethwait J."/>
            <person name="Robinson-Rechavi M."/>
            <person name="Echchiki A."/>
            <person name="Begum T."/>
            <person name="Montfort J."/>
            <person name="Schartl M."/>
            <person name="Bobe J."/>
            <person name="Guiguen Y."/>
        </authorList>
    </citation>
    <scope>NUCLEOTIDE SEQUENCE [LARGE SCALE GENOMIC DNA]</scope>
    <source>
        <strain evidence="9">M_S1</strain>
        <tissue evidence="9">Blood</tissue>
    </source>
</reference>
<keyword evidence="4" id="KW-0964">Secreted</keyword>
<dbReference type="GO" id="GO:0005615">
    <property type="term" value="C:extracellular space"/>
    <property type="evidence" value="ECO:0007669"/>
    <property type="project" value="TreeGrafter"/>
</dbReference>
<evidence type="ECO:0000256" key="5">
    <source>
        <dbReference type="ARBA" id="ARBA00022702"/>
    </source>
</evidence>
<keyword evidence="6 8" id="KW-0732">Signal</keyword>
<dbReference type="AlphaFoldDB" id="A0A7J5ZXW3"/>
<dbReference type="InterPro" id="IPR051998">
    <property type="entry name" value="Meteorin-like"/>
</dbReference>
<evidence type="ECO:0000313" key="9">
    <source>
        <dbReference type="EMBL" id="KAF4075474.1"/>
    </source>
</evidence>
<evidence type="ECO:0000256" key="4">
    <source>
        <dbReference type="ARBA" id="ARBA00022525"/>
    </source>
</evidence>
<evidence type="ECO:0000256" key="2">
    <source>
        <dbReference type="ARBA" id="ARBA00005669"/>
    </source>
</evidence>
<feature type="chain" id="PRO_5029611589" description="Meteorin-like protein" evidence="8">
    <location>
        <begin position="24"/>
        <end position="305"/>
    </location>
</feature>
<name>A0A7J5ZXW3_AMEME</name>
<dbReference type="GO" id="GO:0097009">
    <property type="term" value="P:energy homeostasis"/>
    <property type="evidence" value="ECO:0007669"/>
    <property type="project" value="TreeGrafter"/>
</dbReference>
<evidence type="ECO:0000313" key="10">
    <source>
        <dbReference type="Proteomes" id="UP000593565"/>
    </source>
</evidence>
<gene>
    <name evidence="9" type="ORF">AMELA_G00234850</name>
</gene>
<proteinExistence type="inferred from homology"/>
<protein>
    <recommendedName>
        <fullName evidence="3">Meteorin-like protein</fullName>
    </recommendedName>
</protein>
<dbReference type="OrthoDB" id="6092325at2759"/>
<dbReference type="PANTHER" id="PTHR28593:SF1">
    <property type="entry name" value="METEORIN-LIKE PROTEIN"/>
    <property type="match status" value="1"/>
</dbReference>
<dbReference type="GO" id="GO:0090336">
    <property type="term" value="P:positive regulation of brown fat cell differentiation"/>
    <property type="evidence" value="ECO:0007669"/>
    <property type="project" value="TreeGrafter"/>
</dbReference>
<evidence type="ECO:0000256" key="3">
    <source>
        <dbReference type="ARBA" id="ARBA00016272"/>
    </source>
</evidence>
<dbReference type="PANTHER" id="PTHR28593">
    <property type="entry name" value="METEORIN-LIKE PROTEIN"/>
    <property type="match status" value="1"/>
</dbReference>
<dbReference type="GO" id="GO:0005179">
    <property type="term" value="F:hormone activity"/>
    <property type="evidence" value="ECO:0007669"/>
    <property type="project" value="UniProtKB-KW"/>
</dbReference>
<feature type="signal peptide" evidence="8">
    <location>
        <begin position="1"/>
        <end position="23"/>
    </location>
</feature>
<sequence>MMRMRKRMICALLVACLCASAVAQYSSDQCSWRGSGLTHEAHARDVEQVYLRCSEGSLEWLYPTGAIIVNLRPNTFPEAGAEMRLSACVKPRADSRGASVFVERAGVMRMLLSEDEQAAGRVHCFSLDEGALFVQASTHRDISKRVTAFQYELIRGERATAGETLSPTDPCTLCTDDEILMAVCTSDFVVKGSIESVVDDGDDEQQASVLVSVSRLYRQKRRVFEGRGRSRWSGRVWVPRRCAIQVEQGSDSGVGQWAGLQEFLFTGAVRFGEARLGCALQYRDFLLMYQAAVESGRNPCHMDVN</sequence>
<keyword evidence="7" id="KW-1015">Disulfide bond</keyword>
<evidence type="ECO:0000256" key="6">
    <source>
        <dbReference type="ARBA" id="ARBA00022729"/>
    </source>
</evidence>
<evidence type="ECO:0000256" key="8">
    <source>
        <dbReference type="SAM" id="SignalP"/>
    </source>
</evidence>
<comment type="subcellular location">
    <subcellularLocation>
        <location evidence="1">Secreted</location>
    </subcellularLocation>
</comment>
<keyword evidence="5" id="KW-0372">Hormone</keyword>
<comment type="caution">
    <text evidence="9">The sequence shown here is derived from an EMBL/GenBank/DDBJ whole genome shotgun (WGS) entry which is preliminary data.</text>
</comment>
<organism evidence="9 10">
    <name type="scientific">Ameiurus melas</name>
    <name type="common">Black bullhead</name>
    <name type="synonym">Silurus melas</name>
    <dbReference type="NCBI Taxonomy" id="219545"/>
    <lineage>
        <taxon>Eukaryota</taxon>
        <taxon>Metazoa</taxon>
        <taxon>Chordata</taxon>
        <taxon>Craniata</taxon>
        <taxon>Vertebrata</taxon>
        <taxon>Euteleostomi</taxon>
        <taxon>Actinopterygii</taxon>
        <taxon>Neopterygii</taxon>
        <taxon>Teleostei</taxon>
        <taxon>Ostariophysi</taxon>
        <taxon>Siluriformes</taxon>
        <taxon>Ictaluridae</taxon>
        <taxon>Ameiurus</taxon>
    </lineage>
</organism>
<keyword evidence="10" id="KW-1185">Reference proteome</keyword>
<evidence type="ECO:0000256" key="1">
    <source>
        <dbReference type="ARBA" id="ARBA00004613"/>
    </source>
</evidence>
<accession>A0A7J5ZXW3</accession>